<evidence type="ECO:0000313" key="1">
    <source>
        <dbReference type="EMBL" id="MBK3333357.1"/>
    </source>
</evidence>
<dbReference type="EMBL" id="JAACYA010000002">
    <property type="protein sequence ID" value="MBK3333357.1"/>
    <property type="molecule type" value="Genomic_DNA"/>
</dbReference>
<keyword evidence="2" id="KW-1185">Reference proteome</keyword>
<dbReference type="RefSeq" id="WP_200674958.1">
    <property type="nucleotide sequence ID" value="NZ_JAACYA010000002.1"/>
</dbReference>
<proteinExistence type="predicted"/>
<dbReference type="Proteomes" id="UP000772812">
    <property type="component" value="Unassembled WGS sequence"/>
</dbReference>
<protein>
    <submittedName>
        <fullName evidence="1">Uncharacterized protein</fullName>
    </submittedName>
</protein>
<name>A0ABS1GL07_9AQUI</name>
<gene>
    <name evidence="1" type="ORF">GWK41_09775</name>
</gene>
<comment type="caution">
    <text evidence="1">The sequence shown here is derived from an EMBL/GenBank/DDBJ whole genome shotgun (WGS) entry which is preliminary data.</text>
</comment>
<reference evidence="1 2" key="1">
    <citation type="journal article" date="2021" name="Syst. Appl. Microbiol.">
        <title>Persephonella atlantica sp. nov.: How to adapt to physico-chemical gradients in high temperature hydrothermal habitats.</title>
        <authorList>
            <person name="Francois D.X."/>
            <person name="Godfroy A."/>
            <person name="Mathien C."/>
            <person name="Aube J."/>
            <person name="Cathalot C."/>
            <person name="Lesongeur F."/>
            <person name="L'Haridon S."/>
            <person name="Philippon X."/>
            <person name="Roussel E.G."/>
        </authorList>
    </citation>
    <scope>NUCLEOTIDE SEQUENCE [LARGE SCALE GENOMIC DNA]</scope>
    <source>
        <strain evidence="1 2">MO1340</strain>
    </source>
</reference>
<organism evidence="1 2">
    <name type="scientific">Persephonella atlantica</name>
    <dbReference type="NCBI Taxonomy" id="2699429"/>
    <lineage>
        <taxon>Bacteria</taxon>
        <taxon>Pseudomonadati</taxon>
        <taxon>Aquificota</taxon>
        <taxon>Aquificia</taxon>
        <taxon>Aquificales</taxon>
        <taxon>Hydrogenothermaceae</taxon>
        <taxon>Persephonella</taxon>
    </lineage>
</organism>
<evidence type="ECO:0000313" key="2">
    <source>
        <dbReference type="Proteomes" id="UP000772812"/>
    </source>
</evidence>
<sequence length="71" mass="8037">MTVMDILLSAFVLLSANIQTGKNKNCFQIDVCACRGNSCMIFPTTCVPENWKIEDFTKCENRPDKIKIPTH</sequence>
<accession>A0ABS1GL07</accession>